<dbReference type="InterPro" id="IPR027417">
    <property type="entry name" value="P-loop_NTPase"/>
</dbReference>
<keyword evidence="1 4" id="KW-0547">Nucleotide-binding</keyword>
<dbReference type="InterPro" id="IPR003593">
    <property type="entry name" value="AAA+_ATPase"/>
</dbReference>
<dbReference type="Proteomes" id="UP000232496">
    <property type="component" value="Chromosome"/>
</dbReference>
<evidence type="ECO:0000256" key="1">
    <source>
        <dbReference type="ARBA" id="ARBA00022741"/>
    </source>
</evidence>
<evidence type="ECO:0000256" key="2">
    <source>
        <dbReference type="ARBA" id="ARBA00022840"/>
    </source>
</evidence>
<dbReference type="FunFam" id="3.40.50.300:FF:001025">
    <property type="entry name" value="ATPase family, AAA domain-containing 2B"/>
    <property type="match status" value="1"/>
</dbReference>
<dbReference type="Gene3D" id="3.40.50.300">
    <property type="entry name" value="P-loop containing nucleotide triphosphate hydrolases"/>
    <property type="match status" value="1"/>
</dbReference>
<dbReference type="GO" id="GO:0016887">
    <property type="term" value="F:ATP hydrolysis activity"/>
    <property type="evidence" value="ECO:0007669"/>
    <property type="project" value="InterPro"/>
</dbReference>
<dbReference type="InterPro" id="IPR022482">
    <property type="entry name" value="Proteasome_ATPase"/>
</dbReference>
<dbReference type="InterPro" id="IPR032501">
    <property type="entry name" value="Prot_ATP_ID_OB_2nd"/>
</dbReference>
<dbReference type="InterPro" id="IPR012340">
    <property type="entry name" value="NA-bd_OB-fold"/>
</dbReference>
<dbReference type="PROSITE" id="PS00674">
    <property type="entry name" value="AAA"/>
    <property type="match status" value="1"/>
</dbReference>
<organism evidence="7 8">
    <name type="scientific">Bifidobacterium breve</name>
    <dbReference type="NCBI Taxonomy" id="1685"/>
    <lineage>
        <taxon>Bacteria</taxon>
        <taxon>Bacillati</taxon>
        <taxon>Actinomycetota</taxon>
        <taxon>Actinomycetes</taxon>
        <taxon>Bifidobacteriales</taxon>
        <taxon>Bifidobacteriaceae</taxon>
        <taxon>Bifidobacterium</taxon>
    </lineage>
</organism>
<evidence type="ECO:0000313" key="7">
    <source>
        <dbReference type="EMBL" id="AUE19124.1"/>
    </source>
</evidence>
<feature type="coiled-coil region" evidence="5">
    <location>
        <begin position="14"/>
        <end position="55"/>
    </location>
</feature>
<accession>A0AAN1IFN7</accession>
<evidence type="ECO:0000256" key="5">
    <source>
        <dbReference type="SAM" id="Coils"/>
    </source>
</evidence>
<evidence type="ECO:0000256" key="4">
    <source>
        <dbReference type="RuleBase" id="RU003651"/>
    </source>
</evidence>
<evidence type="ECO:0000259" key="6">
    <source>
        <dbReference type="SMART" id="SM00382"/>
    </source>
</evidence>
<gene>
    <name evidence="7" type="ORF">DRBB29_1587</name>
</gene>
<dbReference type="AlphaFoldDB" id="A0AAN1IFN7"/>
<comment type="similarity">
    <text evidence="4">Belongs to the AAA ATPase family.</text>
</comment>
<dbReference type="InterPro" id="IPR050168">
    <property type="entry name" value="AAA_ATPase_domain"/>
</dbReference>
<evidence type="ECO:0000256" key="3">
    <source>
        <dbReference type="ARBA" id="ARBA00023054"/>
    </source>
</evidence>
<dbReference type="Pfam" id="PF00004">
    <property type="entry name" value="AAA"/>
    <property type="match status" value="1"/>
</dbReference>
<protein>
    <submittedName>
        <fullName evidence="7">AAA family ATPase</fullName>
    </submittedName>
</protein>
<dbReference type="GO" id="GO:0019941">
    <property type="term" value="P:modification-dependent protein catabolic process"/>
    <property type="evidence" value="ECO:0007669"/>
    <property type="project" value="InterPro"/>
</dbReference>
<proteinExistence type="inferred from homology"/>
<dbReference type="GO" id="GO:0000502">
    <property type="term" value="C:proteasome complex"/>
    <property type="evidence" value="ECO:0007669"/>
    <property type="project" value="InterPro"/>
</dbReference>
<dbReference type="SMART" id="SM00382">
    <property type="entry name" value="AAA"/>
    <property type="match status" value="1"/>
</dbReference>
<dbReference type="GO" id="GO:0010498">
    <property type="term" value="P:proteasomal protein catabolic process"/>
    <property type="evidence" value="ECO:0007669"/>
    <property type="project" value="InterPro"/>
</dbReference>
<dbReference type="Pfam" id="PF16450">
    <property type="entry name" value="Prot_ATP_ID_OB_C"/>
    <property type="match status" value="1"/>
</dbReference>
<dbReference type="NCBIfam" id="TIGR03689">
    <property type="entry name" value="pup_AAA"/>
    <property type="match status" value="1"/>
</dbReference>
<reference evidence="7 8" key="1">
    <citation type="submission" date="2017-09" db="EMBL/GenBank/DDBJ databases">
        <title>Comparative genomics and methylome analysis of the gut commensal Bifidobacterium breve.</title>
        <authorList>
            <person name="Bottacini F."/>
            <person name="Morrissey R."/>
            <person name="Roberts R.J."/>
            <person name="James K."/>
            <person name="van Breen J."/>
            <person name="Egan M."/>
            <person name="Lambert J."/>
            <person name="van Limpt K."/>
            <person name="Stanton C."/>
            <person name="Knol J."/>
            <person name="O' Connell Motherway M."/>
            <person name="van Sinderen D."/>
        </authorList>
    </citation>
    <scope>NUCLEOTIDE SEQUENCE [LARGE SCALE GENOMIC DNA]</scope>
    <source>
        <strain evidence="7 8">DRBB29</strain>
    </source>
</reference>
<dbReference type="Gene3D" id="2.40.50.140">
    <property type="entry name" value="Nucleic acid-binding proteins"/>
    <property type="match status" value="2"/>
</dbReference>
<dbReference type="InterPro" id="IPR041626">
    <property type="entry name" value="Prot_ATP_ID_OB_N"/>
</dbReference>
<dbReference type="Pfam" id="PF17758">
    <property type="entry name" value="Prot_ATP_ID_OB_N"/>
    <property type="match status" value="1"/>
</dbReference>
<dbReference type="InterPro" id="IPR003959">
    <property type="entry name" value="ATPase_AAA_core"/>
</dbReference>
<keyword evidence="2 4" id="KW-0067">ATP-binding</keyword>
<sequence>MVPIGGVKADMGEAENLAELNDRLMAKNHALAEALNRAGKELAKAKSQLAQLAQSPLTFATMVKIDSTHTDEDGVQHASAEVISGTRRMIVPVAANVNASRLAAGSTVMLNEKLVLVEQRDADTVGQIRVVKQILDDGRLIVADASGNPVLVRRSSALSLTAISQGDRIIVDPSVRLAIELLPNESDRDLVLEETPDVTFADIGGLDSEIGRIRDAVQLPFQHRALFERYDLKPPKGVLLYGPPGNGKTMIAKAVANALCEGGCDMDGDGSINGREQQVKGVFLSVKGPELLNKYVGESERLIRLIFQRARERAAEGKLVVVFIDEMDSLLRTRGSGVSSDVETTIVPQFLSELDGVESLDNVMVIGASNRVDMIDPAVLRPGRLDVKIRIDRPSGEAAASIVRHYLTDDLPLEQGLDADALSRVLVRDIYTRSERRHLADVRDERGTWNALFLADVVSGASLKNIVDRAKTHAVKASIASGKDVALDATLLGRAVEDEFAETRDSLLDADPVQWARVNGFDAGRVTAIRAVGR</sequence>
<dbReference type="Gene3D" id="1.10.8.60">
    <property type="match status" value="1"/>
</dbReference>
<dbReference type="SUPFAM" id="SSF52540">
    <property type="entry name" value="P-loop containing nucleoside triphosphate hydrolases"/>
    <property type="match status" value="1"/>
</dbReference>
<feature type="domain" description="AAA+ ATPase" evidence="6">
    <location>
        <begin position="234"/>
        <end position="395"/>
    </location>
</feature>
<dbReference type="PANTHER" id="PTHR23077">
    <property type="entry name" value="AAA-FAMILY ATPASE"/>
    <property type="match status" value="1"/>
</dbReference>
<keyword evidence="3 5" id="KW-0175">Coiled coil</keyword>
<dbReference type="InterPro" id="IPR003960">
    <property type="entry name" value="ATPase_AAA_CS"/>
</dbReference>
<dbReference type="GO" id="GO:0005524">
    <property type="term" value="F:ATP binding"/>
    <property type="evidence" value="ECO:0007669"/>
    <property type="project" value="UniProtKB-KW"/>
</dbReference>
<name>A0AAN1IFN7_BIFBR</name>
<dbReference type="PANTHER" id="PTHR23077:SF144">
    <property type="entry name" value="PROTEASOME-ASSOCIATED ATPASE"/>
    <property type="match status" value="1"/>
</dbReference>
<evidence type="ECO:0000313" key="8">
    <source>
        <dbReference type="Proteomes" id="UP000232496"/>
    </source>
</evidence>
<dbReference type="EMBL" id="CP023198">
    <property type="protein sequence ID" value="AUE19124.1"/>
    <property type="molecule type" value="Genomic_DNA"/>
</dbReference>